<gene>
    <name evidence="7" type="ORF">METZ01_LOCUS136557</name>
</gene>
<feature type="compositionally biased region" description="Polar residues" evidence="6">
    <location>
        <begin position="1"/>
        <end position="13"/>
    </location>
</feature>
<dbReference type="PANTHER" id="PTHR33398">
    <property type="entry name" value="30S RIBOSOMAL PROTEIN S20"/>
    <property type="match status" value="1"/>
</dbReference>
<dbReference type="Pfam" id="PF01649">
    <property type="entry name" value="Ribosomal_S20p"/>
    <property type="match status" value="1"/>
</dbReference>
<dbReference type="AlphaFoldDB" id="A0A381Z4G6"/>
<name>A0A381Z4G6_9ZZZZ</name>
<keyword evidence="3" id="KW-0694">RNA-binding</keyword>
<dbReference type="InterPro" id="IPR002583">
    <property type="entry name" value="Ribosomal_bS20"/>
</dbReference>
<dbReference type="EMBL" id="UINC01019780">
    <property type="protein sequence ID" value="SVA83703.1"/>
    <property type="molecule type" value="Genomic_DNA"/>
</dbReference>
<proteinExistence type="inferred from homology"/>
<feature type="region of interest" description="Disordered" evidence="6">
    <location>
        <begin position="1"/>
        <end position="38"/>
    </location>
</feature>
<keyword evidence="5" id="KW-0687">Ribonucleoprotein</keyword>
<sequence length="99" mass="11343">MISNIGGFNTKENNLMDRHKQQIKRERQDKKRRARNVSNLSRIRTHVNKVLQATDKGEAEKVYGQAVSLIDKAANKGLIHQNTASRRKAQITRHLNALD</sequence>
<dbReference type="GO" id="GO:0070181">
    <property type="term" value="F:small ribosomal subunit rRNA binding"/>
    <property type="evidence" value="ECO:0007669"/>
    <property type="project" value="TreeGrafter"/>
</dbReference>
<dbReference type="GO" id="GO:0015935">
    <property type="term" value="C:small ribosomal subunit"/>
    <property type="evidence" value="ECO:0007669"/>
    <property type="project" value="TreeGrafter"/>
</dbReference>
<feature type="compositionally biased region" description="Basic and acidic residues" evidence="6">
    <location>
        <begin position="14"/>
        <end position="29"/>
    </location>
</feature>
<organism evidence="7">
    <name type="scientific">marine metagenome</name>
    <dbReference type="NCBI Taxonomy" id="408172"/>
    <lineage>
        <taxon>unclassified sequences</taxon>
        <taxon>metagenomes</taxon>
        <taxon>ecological metagenomes</taxon>
    </lineage>
</organism>
<dbReference type="InterPro" id="IPR036510">
    <property type="entry name" value="Ribosomal_bS20_sf"/>
</dbReference>
<evidence type="ECO:0000256" key="3">
    <source>
        <dbReference type="ARBA" id="ARBA00022884"/>
    </source>
</evidence>
<keyword evidence="4" id="KW-0689">Ribosomal protein</keyword>
<dbReference type="PANTHER" id="PTHR33398:SF1">
    <property type="entry name" value="SMALL RIBOSOMAL SUBUNIT PROTEIN BS20C"/>
    <property type="match status" value="1"/>
</dbReference>
<keyword evidence="2" id="KW-0699">rRNA-binding</keyword>
<protein>
    <recommendedName>
        <fullName evidence="8">30S ribosomal protein S20</fullName>
    </recommendedName>
</protein>
<evidence type="ECO:0000313" key="7">
    <source>
        <dbReference type="EMBL" id="SVA83703.1"/>
    </source>
</evidence>
<dbReference type="SUPFAM" id="SSF46992">
    <property type="entry name" value="Ribosomal protein S20"/>
    <property type="match status" value="1"/>
</dbReference>
<evidence type="ECO:0000256" key="4">
    <source>
        <dbReference type="ARBA" id="ARBA00022980"/>
    </source>
</evidence>
<evidence type="ECO:0000256" key="2">
    <source>
        <dbReference type="ARBA" id="ARBA00022730"/>
    </source>
</evidence>
<comment type="similarity">
    <text evidence="1">Belongs to the bacterial ribosomal protein bS20 family.</text>
</comment>
<dbReference type="Gene3D" id="1.20.58.110">
    <property type="entry name" value="Ribosomal protein S20"/>
    <property type="match status" value="1"/>
</dbReference>
<evidence type="ECO:0000256" key="6">
    <source>
        <dbReference type="SAM" id="MobiDB-lite"/>
    </source>
</evidence>
<evidence type="ECO:0000256" key="1">
    <source>
        <dbReference type="ARBA" id="ARBA00007634"/>
    </source>
</evidence>
<accession>A0A381Z4G6</accession>
<dbReference type="GO" id="GO:0003735">
    <property type="term" value="F:structural constituent of ribosome"/>
    <property type="evidence" value="ECO:0007669"/>
    <property type="project" value="InterPro"/>
</dbReference>
<evidence type="ECO:0008006" key="8">
    <source>
        <dbReference type="Google" id="ProtNLM"/>
    </source>
</evidence>
<dbReference type="HAMAP" id="MF_00500">
    <property type="entry name" value="Ribosomal_bS20"/>
    <property type="match status" value="1"/>
</dbReference>
<reference evidence="7" key="1">
    <citation type="submission" date="2018-05" db="EMBL/GenBank/DDBJ databases">
        <authorList>
            <person name="Lanie J.A."/>
            <person name="Ng W.-L."/>
            <person name="Kazmierczak K.M."/>
            <person name="Andrzejewski T.M."/>
            <person name="Davidsen T.M."/>
            <person name="Wayne K.J."/>
            <person name="Tettelin H."/>
            <person name="Glass J.I."/>
            <person name="Rusch D."/>
            <person name="Podicherti R."/>
            <person name="Tsui H.-C.T."/>
            <person name="Winkler M.E."/>
        </authorList>
    </citation>
    <scope>NUCLEOTIDE SEQUENCE</scope>
</reference>
<evidence type="ECO:0000256" key="5">
    <source>
        <dbReference type="ARBA" id="ARBA00023274"/>
    </source>
</evidence>
<dbReference type="NCBIfam" id="TIGR00029">
    <property type="entry name" value="S20"/>
    <property type="match status" value="1"/>
</dbReference>
<dbReference type="GO" id="GO:0006412">
    <property type="term" value="P:translation"/>
    <property type="evidence" value="ECO:0007669"/>
    <property type="project" value="InterPro"/>
</dbReference>